<dbReference type="InterPro" id="IPR003018">
    <property type="entry name" value="GAF"/>
</dbReference>
<keyword evidence="8" id="KW-1185">Reference proteome</keyword>
<evidence type="ECO:0000256" key="3">
    <source>
        <dbReference type="ARBA" id="ARBA00023012"/>
    </source>
</evidence>
<dbReference type="Gene3D" id="3.30.565.10">
    <property type="entry name" value="Histidine kinase-like ATPase, C-terminal domain"/>
    <property type="match status" value="1"/>
</dbReference>
<evidence type="ECO:0000259" key="6">
    <source>
        <dbReference type="SMART" id="SM00387"/>
    </source>
</evidence>
<dbReference type="SMART" id="SM00387">
    <property type="entry name" value="HATPase_c"/>
    <property type="match status" value="1"/>
</dbReference>
<dbReference type="SUPFAM" id="SSF55781">
    <property type="entry name" value="GAF domain-like"/>
    <property type="match status" value="2"/>
</dbReference>
<dbReference type="Proteomes" id="UP001500051">
    <property type="component" value="Unassembled WGS sequence"/>
</dbReference>
<name>A0ABP7D3U6_9ACTN</name>
<dbReference type="Gene3D" id="3.30.450.40">
    <property type="match status" value="2"/>
</dbReference>
<dbReference type="InterPro" id="IPR050482">
    <property type="entry name" value="Sensor_HK_TwoCompSys"/>
</dbReference>
<feature type="domain" description="Histidine kinase/HSP90-like ATPase" evidence="6">
    <location>
        <begin position="473"/>
        <end position="566"/>
    </location>
</feature>
<keyword evidence="1" id="KW-0808">Transferase</keyword>
<dbReference type="SMART" id="SM00065">
    <property type="entry name" value="GAF"/>
    <property type="match status" value="2"/>
</dbReference>
<organism evidence="7 8">
    <name type="scientific">Microlunatus aurantiacus</name>
    <dbReference type="NCBI Taxonomy" id="446786"/>
    <lineage>
        <taxon>Bacteria</taxon>
        <taxon>Bacillati</taxon>
        <taxon>Actinomycetota</taxon>
        <taxon>Actinomycetes</taxon>
        <taxon>Propionibacteriales</taxon>
        <taxon>Propionibacteriaceae</taxon>
        <taxon>Microlunatus</taxon>
    </lineage>
</organism>
<feature type="domain" description="GAF" evidence="5">
    <location>
        <begin position="64"/>
        <end position="215"/>
    </location>
</feature>
<dbReference type="InterPro" id="IPR036890">
    <property type="entry name" value="HATPase_C_sf"/>
</dbReference>
<dbReference type="InterPro" id="IPR029016">
    <property type="entry name" value="GAF-like_dom_sf"/>
</dbReference>
<protein>
    <submittedName>
        <fullName evidence="7">Two-component system sensor histidine kinase</fullName>
    </submittedName>
</protein>
<dbReference type="CDD" id="cd16917">
    <property type="entry name" value="HATPase_UhpB-NarQ-NarX-like"/>
    <property type="match status" value="1"/>
</dbReference>
<dbReference type="Gene3D" id="1.20.5.1930">
    <property type="match status" value="1"/>
</dbReference>
<keyword evidence="2 7" id="KW-0418">Kinase</keyword>
<comment type="caution">
    <text evidence="7">The sequence shown here is derived from an EMBL/GenBank/DDBJ whole genome shotgun (WGS) entry which is preliminary data.</text>
</comment>
<dbReference type="EMBL" id="BAAAYX010000003">
    <property type="protein sequence ID" value="GAA3699201.1"/>
    <property type="molecule type" value="Genomic_DNA"/>
</dbReference>
<accession>A0ABP7D3U6</accession>
<dbReference type="PANTHER" id="PTHR24421:SF56">
    <property type="entry name" value="OXYGEN SENSOR HISTIDINE KINASE RESPONSE REGULATOR DOST"/>
    <property type="match status" value="1"/>
</dbReference>
<feature type="region of interest" description="Disordered" evidence="4">
    <location>
        <begin position="1"/>
        <end position="39"/>
    </location>
</feature>
<keyword evidence="3" id="KW-0902">Two-component regulatory system</keyword>
<dbReference type="SUPFAM" id="SSF55874">
    <property type="entry name" value="ATPase domain of HSP90 chaperone/DNA topoisomerase II/histidine kinase"/>
    <property type="match status" value="1"/>
</dbReference>
<dbReference type="Pfam" id="PF07730">
    <property type="entry name" value="HisKA_3"/>
    <property type="match status" value="1"/>
</dbReference>
<dbReference type="GO" id="GO:0016301">
    <property type="term" value="F:kinase activity"/>
    <property type="evidence" value="ECO:0007669"/>
    <property type="project" value="UniProtKB-KW"/>
</dbReference>
<sequence length="566" mass="60793">MRFGGDYAADCTASRRPDTDRLDHEGDMSDGSQQRDVEAATSAAVDRYADALLDAVLGLAGDLELKDLLARIVSRARELTGARYGALGVLRSDWASTPGPRLASFHQVGLTPEQVEQIGPLPEGHGMLGLLVEDPRVLRLTDLAAHPASVGFPAHHPAMGTLLGVPVRVRGEVFGNLYLTEKPGGFTPVDQRLVEGLAAAAGVAVENARLFAEAKSRQRWLGAAAGLAPQLSVDLRRAAELVAEGAFAADECRGVLVSLTEVDGLKDAGAEAAVGDLDPLLGRSLPTAPAPVHLTGAELAAYGVEVGHLLVVTFSVHHRPLGLIALHRDTPYRADEREVVVAFASHVSLAIDHALNERNRQRLAVYTDRDRIARDLHDQVIQRIFAVGLGLQSTLRRLDDRELNDRVVGYINALDATIVDIRTTIFSLQHEETGEVRSLRTELFAVVADLSEVLGSDPRVTLVGPLDQRVPEGLRADVLAVVRESLTNVAKHARASRVAVRVTADPSARRLEIQVDDNGVGIGEDRHGGHGLRNAEVRAERAGGRTRVGLRPEGGTRFSWQVPLPD</sequence>
<dbReference type="InterPro" id="IPR003594">
    <property type="entry name" value="HATPase_dom"/>
</dbReference>
<feature type="compositionally biased region" description="Basic and acidic residues" evidence="4">
    <location>
        <begin position="13"/>
        <end position="38"/>
    </location>
</feature>
<evidence type="ECO:0000256" key="1">
    <source>
        <dbReference type="ARBA" id="ARBA00022679"/>
    </source>
</evidence>
<evidence type="ECO:0000259" key="5">
    <source>
        <dbReference type="SMART" id="SM00065"/>
    </source>
</evidence>
<dbReference type="PANTHER" id="PTHR24421">
    <property type="entry name" value="NITRATE/NITRITE SENSOR PROTEIN NARX-RELATED"/>
    <property type="match status" value="1"/>
</dbReference>
<dbReference type="Pfam" id="PF13185">
    <property type="entry name" value="GAF_2"/>
    <property type="match status" value="1"/>
</dbReference>
<gene>
    <name evidence="7" type="ORF">GCM10022204_14620</name>
</gene>
<evidence type="ECO:0000313" key="7">
    <source>
        <dbReference type="EMBL" id="GAA3699201.1"/>
    </source>
</evidence>
<reference evidence="8" key="1">
    <citation type="journal article" date="2019" name="Int. J. Syst. Evol. Microbiol.">
        <title>The Global Catalogue of Microorganisms (GCM) 10K type strain sequencing project: providing services to taxonomists for standard genome sequencing and annotation.</title>
        <authorList>
            <consortium name="The Broad Institute Genomics Platform"/>
            <consortium name="The Broad Institute Genome Sequencing Center for Infectious Disease"/>
            <person name="Wu L."/>
            <person name="Ma J."/>
        </authorList>
    </citation>
    <scope>NUCLEOTIDE SEQUENCE [LARGE SCALE GENOMIC DNA]</scope>
    <source>
        <strain evidence="8">JCM 16548</strain>
    </source>
</reference>
<dbReference type="Pfam" id="PF02518">
    <property type="entry name" value="HATPase_c"/>
    <property type="match status" value="1"/>
</dbReference>
<evidence type="ECO:0000313" key="8">
    <source>
        <dbReference type="Proteomes" id="UP001500051"/>
    </source>
</evidence>
<dbReference type="InterPro" id="IPR011712">
    <property type="entry name" value="Sig_transdc_His_kin_sub3_dim/P"/>
</dbReference>
<evidence type="ECO:0000256" key="4">
    <source>
        <dbReference type="SAM" id="MobiDB-lite"/>
    </source>
</evidence>
<evidence type="ECO:0000256" key="2">
    <source>
        <dbReference type="ARBA" id="ARBA00022777"/>
    </source>
</evidence>
<feature type="domain" description="GAF" evidence="5">
    <location>
        <begin position="230"/>
        <end position="361"/>
    </location>
</feature>
<proteinExistence type="predicted"/>